<reference evidence="1 2" key="2">
    <citation type="journal article" date="2011" name="Stand. Genomic Sci.">
        <title>Complete genome sequence of Bacteroides helcogenes type strain (P 36-108).</title>
        <authorList>
            <person name="Pati A."/>
            <person name="Gronow S."/>
            <person name="Zeytun A."/>
            <person name="Lapidus A."/>
            <person name="Nolan M."/>
            <person name="Hammon N."/>
            <person name="Deshpande S."/>
            <person name="Cheng J.F."/>
            <person name="Tapia R."/>
            <person name="Han C."/>
            <person name="Goodwin L."/>
            <person name="Pitluck S."/>
            <person name="Liolios K."/>
            <person name="Pagani I."/>
            <person name="Ivanova N."/>
            <person name="Mavromatis K."/>
            <person name="Chen A."/>
            <person name="Palaniappan K."/>
            <person name="Land M."/>
            <person name="Hauser L."/>
            <person name="Chang Y.J."/>
            <person name="Jeffries C.D."/>
            <person name="Detter J.C."/>
            <person name="Brambilla E."/>
            <person name="Rohde M."/>
            <person name="Goker M."/>
            <person name="Woyke T."/>
            <person name="Bristow J."/>
            <person name="Eisen J.A."/>
            <person name="Markowitz V."/>
            <person name="Hugenholtz P."/>
            <person name="Kyrpides N.C."/>
            <person name="Klenk H.P."/>
            <person name="Lucas S."/>
        </authorList>
    </citation>
    <scope>NUCLEOTIDE SEQUENCE [LARGE SCALE GENOMIC DNA]</scope>
    <source>
        <strain evidence="2">ATCC 35417 / DSM 20613 / JCM 6297 / CCUG 15421 / P 36-108</strain>
    </source>
</reference>
<dbReference type="Proteomes" id="UP000008630">
    <property type="component" value="Chromosome"/>
</dbReference>
<dbReference type="PATRIC" id="fig|693979.3.peg.2773"/>
<dbReference type="STRING" id="693979.Bache_2648"/>
<gene>
    <name evidence="1" type="ordered locus">Bache_2648</name>
</gene>
<sequence length="393" mass="45104">MRLDLLKNIIQSSHINFLFGSGLSNPYLSTLGNIETWLTEAEQIEEVDTKNIIKTSLEAYYFSTVMNPCLYSEISLLNEDRKKHYDSVINNYKSFLSRWNEIMAKRNVSLLDKQVNIFTTNIDNLVETAAEEVKVEFNDGFKGRITPIFSEDTFSNITSKVSPLYQNQSMIPVFNYMKIHGSVNWKAIESNDISIDTELKILQEIADLYKCLTPSDVIFDFGDCTNIEDIKKKAEDIIECEDYESDKRGQFSDLFSKLVMVRPRKNKFSETVLELHFYELMRLYSNALECSNSLLIVAGFSFADEHIAKITVRAANSNPTLQILVFAYDDFSKKLIETNINKAGARNNNNILYITPESFKHSQDADFANKSLKDLTKFDLESINKYVFGYIGI</sequence>
<proteinExistence type="predicted"/>
<dbReference type="AlphaFoldDB" id="E6SWE0"/>
<dbReference type="EMBL" id="CP002352">
    <property type="protein sequence ID" value="ADV44601.1"/>
    <property type="molecule type" value="Genomic_DNA"/>
</dbReference>
<evidence type="ECO:0000313" key="2">
    <source>
        <dbReference type="Proteomes" id="UP000008630"/>
    </source>
</evidence>
<reference key="1">
    <citation type="submission" date="2010-11" db="EMBL/GenBank/DDBJ databases">
        <title>The complete genome of Bacteroides helcogenes P 36-108.</title>
        <authorList>
            <consortium name="US DOE Joint Genome Institute (JGI-PGF)"/>
            <person name="Lucas S."/>
            <person name="Copeland A."/>
            <person name="Lapidus A."/>
            <person name="Bruce D."/>
            <person name="Goodwin L."/>
            <person name="Pitluck S."/>
            <person name="Kyrpides N."/>
            <person name="Mavromatis K."/>
            <person name="Ivanova N."/>
            <person name="Zeytun A."/>
            <person name="Brettin T."/>
            <person name="Detter J.C."/>
            <person name="Tapia R."/>
            <person name="Han C."/>
            <person name="Land M."/>
            <person name="Hauser L."/>
            <person name="Markowitz V."/>
            <person name="Cheng J.-F."/>
            <person name="Hugenholtz P."/>
            <person name="Woyke T."/>
            <person name="Wu D."/>
            <person name="Gronow S."/>
            <person name="Wellnitz S."/>
            <person name="Brambilla E."/>
            <person name="Klenk H.-P."/>
            <person name="Eisen J.A."/>
        </authorList>
    </citation>
    <scope>NUCLEOTIDE SEQUENCE</scope>
    <source>
        <strain>P 36-108</strain>
    </source>
</reference>
<name>E6SWE0_BACT6</name>
<dbReference type="OrthoDB" id="9808492at2"/>
<dbReference type="SUPFAM" id="SSF52467">
    <property type="entry name" value="DHS-like NAD/FAD-binding domain"/>
    <property type="match status" value="1"/>
</dbReference>
<keyword evidence="2" id="KW-1185">Reference proteome</keyword>
<evidence type="ECO:0000313" key="1">
    <source>
        <dbReference type="EMBL" id="ADV44601.1"/>
    </source>
</evidence>
<protein>
    <submittedName>
        <fullName evidence="1">Uncharacterized protein</fullName>
    </submittedName>
</protein>
<accession>E6SWE0</accession>
<dbReference type="HOGENOM" id="CLU_042788_0_0_10"/>
<dbReference type="RefSeq" id="WP_013548188.1">
    <property type="nucleotide sequence ID" value="NC_014933.1"/>
</dbReference>
<organism evidence="1 2">
    <name type="scientific">Bacteroides helcogenes (strain ATCC 35417 / DSM 20613 / JCM 6297 / CCUG 15421 / P 36-108)</name>
    <dbReference type="NCBI Taxonomy" id="693979"/>
    <lineage>
        <taxon>Bacteria</taxon>
        <taxon>Pseudomonadati</taxon>
        <taxon>Bacteroidota</taxon>
        <taxon>Bacteroidia</taxon>
        <taxon>Bacteroidales</taxon>
        <taxon>Bacteroidaceae</taxon>
        <taxon>Bacteroides</taxon>
    </lineage>
</organism>
<dbReference type="KEGG" id="bhl:Bache_2648"/>
<dbReference type="eggNOG" id="ENOG502Z7ZR">
    <property type="taxonomic scope" value="Bacteria"/>
</dbReference>
<dbReference type="InterPro" id="IPR029035">
    <property type="entry name" value="DHS-like_NAD/FAD-binding_dom"/>
</dbReference>